<accession>A0A8J6E4I4</accession>
<name>A0A8J6E4I4_9EUKA</name>
<keyword evidence="3" id="KW-1185">Reference proteome</keyword>
<reference evidence="2" key="1">
    <citation type="submission" date="2021-05" db="EMBL/GenBank/DDBJ databases">
        <title>A free-living protist that lacks canonical eukaryotic 1 DNA replication and segregation systems.</title>
        <authorList>
            <person name="Salas-Leiva D.E."/>
            <person name="Tromer E.C."/>
            <person name="Curtis B.A."/>
            <person name="Jerlstrom-Hultqvist J."/>
            <person name="Kolisko M."/>
            <person name="Yi Z."/>
            <person name="Salas-Leiva J.S."/>
            <person name="Gallot-Lavallee L."/>
            <person name="Kops G.J.P.L."/>
            <person name="Archibald J.M."/>
            <person name="Simpson A.G.B."/>
            <person name="Roger A.J."/>
        </authorList>
    </citation>
    <scope>NUCLEOTIDE SEQUENCE</scope>
    <source>
        <strain evidence="2">BICM</strain>
    </source>
</reference>
<gene>
    <name evidence="2" type="ORF">J8273_1335</name>
</gene>
<organism evidence="2 3">
    <name type="scientific">Carpediemonas membranifera</name>
    <dbReference type="NCBI Taxonomy" id="201153"/>
    <lineage>
        <taxon>Eukaryota</taxon>
        <taxon>Metamonada</taxon>
        <taxon>Carpediemonas-like organisms</taxon>
        <taxon>Carpediemonas</taxon>
    </lineage>
</organism>
<dbReference type="Proteomes" id="UP000717585">
    <property type="component" value="Unassembled WGS sequence"/>
</dbReference>
<sequence length="616" mass="67241">MTTNGTSTAASTARKPVTPRKRVCGTRTGKTLPRRKAPLPMHKQLTKPRIALKLLNDNSISGMPARPRSPGMDNTLEKQTFSTSGLEKEGLPPKTHASPDIMDIGLDLGIAPSATVHIHGEEAVALFRESLAVSPSQLGPFAHTLEPPERSAIGIASALRFSTSVYAFPVSRRLPSGVLPAYLPGIARGVLAPDGASDVFKQTVYLPFIDALQQTVADARHAKTSRVKQVRGVGSWPEMPVTYVRSGLGVLVIHGLTIPADGYDQDVAVLEVNPKHAEEVMAYFRETTHNTQMSGTAVTGRDLAREHAEYVRWRTRSDQYAGLTEYTTAGSSETAARRAGDNHRGARMWTELYGMTQVNTLLPVVNNALVEAVAGVGDPLVTGWDLALSHLNRIDPGLNLVVISLAQVVNLFLDPPEVLIPIIFENMPQILSTMPFSPCVTHIAEDAIVPDHKGRLDELEVEVQVGLVPNRRFVLLETLRVLCGDTGKFSVTFPAPCGVYFNARTCFNQWKSILATRARLYEEETSVRRDVASSQAIARVTGDDSHAGSTHSMAALDVAGQLRHRLSRAEDLAVRPSGVAGTALESYYWSLEQRRLFPQKEVGWEAGEWWCESRVD</sequence>
<comment type="caution">
    <text evidence="2">The sequence shown here is derived from an EMBL/GenBank/DDBJ whole genome shotgun (WGS) entry which is preliminary data.</text>
</comment>
<dbReference type="AlphaFoldDB" id="A0A8J6E4I4"/>
<evidence type="ECO:0000313" key="3">
    <source>
        <dbReference type="Proteomes" id="UP000717585"/>
    </source>
</evidence>
<dbReference type="EMBL" id="JAHDYR010000004">
    <property type="protein sequence ID" value="KAG9396986.1"/>
    <property type="molecule type" value="Genomic_DNA"/>
</dbReference>
<feature type="region of interest" description="Disordered" evidence="1">
    <location>
        <begin position="1"/>
        <end position="34"/>
    </location>
</feature>
<proteinExistence type="predicted"/>
<evidence type="ECO:0000256" key="1">
    <source>
        <dbReference type="SAM" id="MobiDB-lite"/>
    </source>
</evidence>
<protein>
    <submittedName>
        <fullName evidence="2">Uncharacterized protein</fullName>
    </submittedName>
</protein>
<evidence type="ECO:0000313" key="2">
    <source>
        <dbReference type="EMBL" id="KAG9396986.1"/>
    </source>
</evidence>
<feature type="compositionally biased region" description="Low complexity" evidence="1">
    <location>
        <begin position="1"/>
        <end position="13"/>
    </location>
</feature>